<accession>M1DIE1</accession>
<dbReference type="AlphaFoldDB" id="M1DIE1"/>
<dbReference type="PANTHER" id="PTHR33180:SF31">
    <property type="entry name" value="POLYPROTEIN PROTEIN"/>
    <property type="match status" value="1"/>
</dbReference>
<dbReference type="InterPro" id="IPR046796">
    <property type="entry name" value="Transposase_32_dom"/>
</dbReference>
<reference evidence="3" key="1">
    <citation type="journal article" date="2011" name="Nature">
        <title>Genome sequence and analysis of the tuber crop potato.</title>
        <authorList>
            <consortium name="The Potato Genome Sequencing Consortium"/>
        </authorList>
    </citation>
    <scope>NUCLEOTIDE SEQUENCE [LARGE SCALE GENOMIC DNA]</scope>
    <source>
        <strain evidence="3">cv. DM1-3 516 R44</strain>
    </source>
</reference>
<dbReference type="Pfam" id="PF20167">
    <property type="entry name" value="Transposase_32"/>
    <property type="match status" value="1"/>
</dbReference>
<sequence length="232" mass="25018">MPSQNESIVLHLKAACLGSIISRRGVNLGLFIEQEMAMRAKQRQTSLPFPVLITKLCRCAGVPRDAMRDIEVIPFSSTDIKHIEAEYTREEADRRRAAPVDTSPEVDIGCILAEASLATPASGPSDLRKDVDYLKSTDFTSLLKAANDVDAPETSEIAPATTTEIEVRDESIYGDLPDLEETIVQSVIQTSLTEMSMAAPSGPTTFDVTLSTDAQVQSTTPGTDSRTDGATV</sequence>
<dbReference type="PaxDb" id="4113-PGSC0003DMT400089548"/>
<keyword evidence="3" id="KW-1185">Reference proteome</keyword>
<dbReference type="InParanoid" id="M1DIE1"/>
<dbReference type="HOGENOM" id="CLU_029307_2_3_1"/>
<evidence type="ECO:0000313" key="2">
    <source>
        <dbReference type="EnsemblPlants" id="PGSC0003DMT400089548"/>
    </source>
</evidence>
<evidence type="ECO:0000313" key="3">
    <source>
        <dbReference type="Proteomes" id="UP000011115"/>
    </source>
</evidence>
<dbReference type="Proteomes" id="UP000011115">
    <property type="component" value="Unassembled WGS sequence"/>
</dbReference>
<organism evidence="2 3">
    <name type="scientific">Solanum tuberosum</name>
    <name type="common">Potato</name>
    <dbReference type="NCBI Taxonomy" id="4113"/>
    <lineage>
        <taxon>Eukaryota</taxon>
        <taxon>Viridiplantae</taxon>
        <taxon>Streptophyta</taxon>
        <taxon>Embryophyta</taxon>
        <taxon>Tracheophyta</taxon>
        <taxon>Spermatophyta</taxon>
        <taxon>Magnoliopsida</taxon>
        <taxon>eudicotyledons</taxon>
        <taxon>Gunneridae</taxon>
        <taxon>Pentapetalae</taxon>
        <taxon>asterids</taxon>
        <taxon>lamiids</taxon>
        <taxon>Solanales</taxon>
        <taxon>Solanaceae</taxon>
        <taxon>Solanoideae</taxon>
        <taxon>Solaneae</taxon>
        <taxon>Solanum</taxon>
    </lineage>
</organism>
<proteinExistence type="predicted"/>
<dbReference type="eggNOG" id="ENOG502R85P">
    <property type="taxonomic scope" value="Eukaryota"/>
</dbReference>
<dbReference type="PANTHER" id="PTHR33180">
    <property type="entry name" value="PHOTOSYSTEM II CP43 REACTION CENTER PROTEIN"/>
    <property type="match status" value="1"/>
</dbReference>
<feature type="domain" description="Putative plant transposon protein" evidence="1">
    <location>
        <begin position="1"/>
        <end position="63"/>
    </location>
</feature>
<name>M1DIE1_SOLTU</name>
<reference evidence="2" key="2">
    <citation type="submission" date="2015-06" db="UniProtKB">
        <authorList>
            <consortium name="EnsemblPlants"/>
        </authorList>
    </citation>
    <scope>IDENTIFICATION</scope>
    <source>
        <strain evidence="2">DM1-3 516 R44</strain>
    </source>
</reference>
<dbReference type="EnsemblPlants" id="PGSC0003DMT400089548">
    <property type="protein sequence ID" value="PGSC0003DMT400089548"/>
    <property type="gene ID" value="PGSC0003DMG400039119"/>
</dbReference>
<evidence type="ECO:0000259" key="1">
    <source>
        <dbReference type="Pfam" id="PF20167"/>
    </source>
</evidence>
<dbReference type="Gramene" id="PGSC0003DMT400089548">
    <property type="protein sequence ID" value="PGSC0003DMT400089548"/>
    <property type="gene ID" value="PGSC0003DMG400039119"/>
</dbReference>
<protein>
    <recommendedName>
        <fullName evidence="1">Putative plant transposon protein domain-containing protein</fullName>
    </recommendedName>
</protein>